<feature type="transmembrane region" description="Helical" evidence="7">
    <location>
        <begin position="486"/>
        <end position="508"/>
    </location>
</feature>
<feature type="transmembrane region" description="Helical" evidence="7">
    <location>
        <begin position="406"/>
        <end position="424"/>
    </location>
</feature>
<dbReference type="GO" id="GO:0098797">
    <property type="term" value="C:plasma membrane protein complex"/>
    <property type="evidence" value="ECO:0007669"/>
    <property type="project" value="TreeGrafter"/>
</dbReference>
<feature type="transmembrane region" description="Helical" evidence="7">
    <location>
        <begin position="259"/>
        <end position="281"/>
    </location>
</feature>
<comment type="caution">
    <text evidence="9">The sequence shown here is derived from an EMBL/GenBank/DDBJ whole genome shotgun (WGS) entry which is preliminary data.</text>
</comment>
<feature type="transmembrane region" description="Helical" evidence="7">
    <location>
        <begin position="766"/>
        <end position="792"/>
    </location>
</feature>
<dbReference type="Pfam" id="PF02687">
    <property type="entry name" value="FtsX"/>
    <property type="match status" value="2"/>
</dbReference>
<dbReference type="Proteomes" id="UP000268908">
    <property type="component" value="Unassembled WGS sequence"/>
</dbReference>
<evidence type="ECO:0000256" key="7">
    <source>
        <dbReference type="SAM" id="Phobius"/>
    </source>
</evidence>
<dbReference type="InterPro" id="IPR003838">
    <property type="entry name" value="ABC3_permease_C"/>
</dbReference>
<sequence>MKLGFWLAGGEMRTHPWRALSALAAIAIGVALGLAVQLINTSAVTEFAQAVRAASGQADLEIRGPRGGFDESVFARVVTDPDIAVASPVVEVDALVLGATATAPGQTRTLKVLGIDPFRAGQVAPALIGAPAADGADLLADDAIFLSPAAQSWLDLAPGATLTLQVGLERVALRVAGSLPGARPRQRLATMDIGAAQWRLARLGSLSRIELRLAAGASREAVTQRLGAWLPAGVFVSPPEAGDIRAANLSRAYRVNLNVLALVALFTGAFLVFSTQALSVVRRRGEFALLRTLGWPARALVRQILAEGAAIGFIGSAVGAGLGIAAAQAAVTLFGGDLGGGYFAGVAPALLLDPTAIFGFVALGTLAAAAGSLAPALEVARAAPAQAIRSGAEAALFGSGSALRRLWPGLALIALGGVLTRLPPLQGLPVAGYLAIACWLVGGIALVPGLAGHAFAIVARRVSPRTHPLAFLSTQRLAAAPGQAGIALAGVVASFALMVAMAIMVGSFRDSVDRWLGRVLAAPLYFRVPIGGNSAFVAPAEIAAIAAHPALERVEWMRIQQFDLDPARPPVTLMARTLDLDNPGERIPLTGDALARAQIPAGTLPVWVSEAMVDLYGWSLGSRQTLPLGGRAVAVTVAGVWRDFARQHGTVTLNLADYQRLSSDRGITDAALWPRPATTPAQLTEALQRDVPATRHLEFGEPGAIRELSLRIFDRSFAVTYLLELVAIAIGLAGIGATFSAQALARAREFGMLRHLGITRAELLRLLALEAAGLTLFGIVAGGVLGLAIALVLVRVVNPQSFHWNMDLAVPWGLLGVVTALLVFAGIATALLATRQATGAGPLRAVREDW</sequence>
<evidence type="ECO:0000256" key="3">
    <source>
        <dbReference type="ARBA" id="ARBA00022475"/>
    </source>
</evidence>
<evidence type="ECO:0000256" key="5">
    <source>
        <dbReference type="ARBA" id="ARBA00022989"/>
    </source>
</evidence>
<keyword evidence="6 7" id="KW-0472">Membrane</keyword>
<dbReference type="PANTHER" id="PTHR30489:SF0">
    <property type="entry name" value="LIPOPROTEIN-RELEASING SYSTEM TRANSMEMBRANE PROTEIN LOLE"/>
    <property type="match status" value="1"/>
</dbReference>
<organism evidence="9 10">
    <name type="scientific">Sulfurisoma sediminicola</name>
    <dbReference type="NCBI Taxonomy" id="1381557"/>
    <lineage>
        <taxon>Bacteria</taxon>
        <taxon>Pseudomonadati</taxon>
        <taxon>Pseudomonadota</taxon>
        <taxon>Betaproteobacteria</taxon>
        <taxon>Nitrosomonadales</taxon>
        <taxon>Sterolibacteriaceae</taxon>
        <taxon>Sulfurisoma</taxon>
    </lineage>
</organism>
<comment type="subcellular location">
    <subcellularLocation>
        <location evidence="1">Cell membrane</location>
        <topology evidence="1">Multi-pass membrane protein</topology>
    </subcellularLocation>
</comment>
<dbReference type="InterPro" id="IPR051447">
    <property type="entry name" value="Lipoprotein-release_system"/>
</dbReference>
<dbReference type="RefSeq" id="WP_121240399.1">
    <property type="nucleotide sequence ID" value="NZ_BHVV01000002.1"/>
</dbReference>
<proteinExistence type="inferred from homology"/>
<feature type="transmembrane region" description="Helical" evidence="7">
    <location>
        <begin position="308"/>
        <end position="336"/>
    </location>
</feature>
<evidence type="ECO:0000256" key="1">
    <source>
        <dbReference type="ARBA" id="ARBA00004651"/>
    </source>
</evidence>
<dbReference type="OrthoDB" id="5291724at2"/>
<evidence type="ECO:0000256" key="6">
    <source>
        <dbReference type="ARBA" id="ARBA00023136"/>
    </source>
</evidence>
<evidence type="ECO:0000313" key="9">
    <source>
        <dbReference type="EMBL" id="RLJ68508.1"/>
    </source>
</evidence>
<evidence type="ECO:0000256" key="4">
    <source>
        <dbReference type="ARBA" id="ARBA00022692"/>
    </source>
</evidence>
<feature type="transmembrane region" description="Helical" evidence="7">
    <location>
        <begin position="356"/>
        <end position="377"/>
    </location>
</feature>
<keyword evidence="5 7" id="KW-1133">Transmembrane helix</keyword>
<feature type="transmembrane region" description="Helical" evidence="7">
    <location>
        <begin position="430"/>
        <end position="458"/>
    </location>
</feature>
<reference evidence="9 10" key="1">
    <citation type="submission" date="2018-10" db="EMBL/GenBank/DDBJ databases">
        <title>Genomic Encyclopedia of Type Strains, Phase IV (KMG-IV): sequencing the most valuable type-strain genomes for metagenomic binning, comparative biology and taxonomic classification.</title>
        <authorList>
            <person name="Goeker M."/>
        </authorList>
    </citation>
    <scope>NUCLEOTIDE SEQUENCE [LARGE SCALE GENOMIC DNA]</scope>
    <source>
        <strain evidence="9 10">DSM 26916</strain>
    </source>
</reference>
<feature type="transmembrane region" description="Helical" evidence="7">
    <location>
        <begin position="812"/>
        <end position="834"/>
    </location>
</feature>
<gene>
    <name evidence="9" type="ORF">DFR35_1070</name>
</gene>
<dbReference type="GO" id="GO:0044874">
    <property type="term" value="P:lipoprotein localization to outer membrane"/>
    <property type="evidence" value="ECO:0007669"/>
    <property type="project" value="TreeGrafter"/>
</dbReference>
<accession>A0A497XQ98</accession>
<protein>
    <submittedName>
        <fullName evidence="9">Putative ABC transport system permease protein</fullName>
    </submittedName>
</protein>
<dbReference type="EMBL" id="RCCI01000004">
    <property type="protein sequence ID" value="RLJ68508.1"/>
    <property type="molecule type" value="Genomic_DNA"/>
</dbReference>
<comment type="similarity">
    <text evidence="2">Belongs to the ABC-4 integral membrane protein family. LolC/E subfamily.</text>
</comment>
<evidence type="ECO:0000259" key="8">
    <source>
        <dbReference type="Pfam" id="PF02687"/>
    </source>
</evidence>
<dbReference type="PANTHER" id="PTHR30489">
    <property type="entry name" value="LIPOPROTEIN-RELEASING SYSTEM TRANSMEMBRANE PROTEIN LOLE"/>
    <property type="match status" value="1"/>
</dbReference>
<name>A0A497XQ98_9PROT</name>
<feature type="domain" description="ABC3 transporter permease C-terminal" evidence="8">
    <location>
        <begin position="725"/>
        <end position="838"/>
    </location>
</feature>
<evidence type="ECO:0000256" key="2">
    <source>
        <dbReference type="ARBA" id="ARBA00005236"/>
    </source>
</evidence>
<keyword evidence="3" id="KW-1003">Cell membrane</keyword>
<keyword evidence="10" id="KW-1185">Reference proteome</keyword>
<feature type="domain" description="ABC3 transporter permease C-terminal" evidence="8">
    <location>
        <begin position="259"/>
        <end position="383"/>
    </location>
</feature>
<dbReference type="AlphaFoldDB" id="A0A497XQ98"/>
<evidence type="ECO:0000313" key="10">
    <source>
        <dbReference type="Proteomes" id="UP000268908"/>
    </source>
</evidence>
<feature type="transmembrane region" description="Helical" evidence="7">
    <location>
        <begin position="721"/>
        <end position="745"/>
    </location>
</feature>
<keyword evidence="4 7" id="KW-0812">Transmembrane</keyword>